<accession>A0A1Y1CF15</accession>
<dbReference type="Pfam" id="PF06452">
    <property type="entry name" value="CBM9_1"/>
    <property type="match status" value="1"/>
</dbReference>
<dbReference type="InterPro" id="IPR010502">
    <property type="entry name" value="Carb-bd_dom_fam9"/>
</dbReference>
<dbReference type="KEGG" id="mbas:ALGA_0564"/>
<proteinExistence type="predicted"/>
<protein>
    <recommendedName>
        <fullName evidence="1">Carbohydrate-binding domain-containing protein</fullName>
    </recommendedName>
</protein>
<dbReference type="EMBL" id="AP018042">
    <property type="protein sequence ID" value="BAX78957.1"/>
    <property type="molecule type" value="Genomic_DNA"/>
</dbReference>
<evidence type="ECO:0000313" key="3">
    <source>
        <dbReference type="Proteomes" id="UP000218267"/>
    </source>
</evidence>
<evidence type="ECO:0000259" key="1">
    <source>
        <dbReference type="Pfam" id="PF06452"/>
    </source>
</evidence>
<reference evidence="3" key="2">
    <citation type="journal article" date="2020" name="Antonie Van Leeuwenhoek">
        <title>Labilibaculum antarcticum sp. nov., a novel facultative anaerobic, psychrotorelant bacterium isolated from marine sediment of Antarctica.</title>
        <authorList>
            <person name="Watanabe M."/>
            <person name="Kojima H."/>
            <person name="Fukui M."/>
        </authorList>
    </citation>
    <scope>NUCLEOTIDE SEQUENCE [LARGE SCALE GENOMIC DNA]</scope>
    <source>
        <strain evidence="3">SPP2</strain>
    </source>
</reference>
<evidence type="ECO:0000313" key="2">
    <source>
        <dbReference type="EMBL" id="BAX78957.1"/>
    </source>
</evidence>
<dbReference type="Gene3D" id="2.60.40.1190">
    <property type="match status" value="1"/>
</dbReference>
<dbReference type="GO" id="GO:0030246">
    <property type="term" value="F:carbohydrate binding"/>
    <property type="evidence" value="ECO:0007669"/>
    <property type="project" value="InterPro"/>
</dbReference>
<dbReference type="GO" id="GO:0016052">
    <property type="term" value="P:carbohydrate catabolic process"/>
    <property type="evidence" value="ECO:0007669"/>
    <property type="project" value="InterPro"/>
</dbReference>
<dbReference type="CDD" id="cd09620">
    <property type="entry name" value="CBM9_like_3"/>
    <property type="match status" value="1"/>
</dbReference>
<gene>
    <name evidence="2" type="ORF">ALGA_0564</name>
</gene>
<name>A0A1Y1CF15_9BACT</name>
<keyword evidence="3" id="KW-1185">Reference proteome</keyword>
<feature type="domain" description="Carbohydrate-binding" evidence="1">
    <location>
        <begin position="19"/>
        <end position="213"/>
    </location>
</feature>
<dbReference type="RefSeq" id="WP_096427864.1">
    <property type="nucleotide sequence ID" value="NZ_AP018042.1"/>
</dbReference>
<reference evidence="2 3" key="1">
    <citation type="journal article" date="2018" name="Mar. Genomics">
        <title>Complete genome sequence of Marinifilaceae bacterium strain SPP2, isolated from the Antarctic marine sediment.</title>
        <authorList>
            <person name="Watanabe M."/>
            <person name="Kojima H."/>
            <person name="Fukui M."/>
        </authorList>
    </citation>
    <scope>NUCLEOTIDE SEQUENCE [LARGE SCALE GENOMIC DNA]</scope>
    <source>
        <strain evidence="2 3">SPP2</strain>
    </source>
</reference>
<dbReference type="Proteomes" id="UP000218267">
    <property type="component" value="Chromosome"/>
</dbReference>
<dbReference type="OrthoDB" id="9801646at2"/>
<dbReference type="SUPFAM" id="SSF49344">
    <property type="entry name" value="CBD9-like"/>
    <property type="match status" value="1"/>
</dbReference>
<dbReference type="AlphaFoldDB" id="A0A1Y1CF15"/>
<sequence length="227" mass="26963">MTEYIVKRIKANMLNLTGGQMHPVWEMANINSDFSYPWEEEKEPKTTFRALHDDNKLFFRFDVEDENVLTYVDEDHKMEVVQSDRVEIFFRQNEKLNPYYCLEMDARGRVLDYVTRYYRDFDYQWEWPEGNLEVKASVNPKGYVVEGSIKLSSLKELGLLKKDRIEAGLYRGYCMGLPDGNKEADLRWISWVKPDSEEPDFHIPSSFGTFKLEAYYKDYKERTSFAS</sequence>
<dbReference type="GO" id="GO:0004553">
    <property type="term" value="F:hydrolase activity, hydrolyzing O-glycosyl compounds"/>
    <property type="evidence" value="ECO:0007669"/>
    <property type="project" value="InterPro"/>
</dbReference>
<organism evidence="2 3">
    <name type="scientific">Labilibaculum antarcticum</name>
    <dbReference type="NCBI Taxonomy" id="1717717"/>
    <lineage>
        <taxon>Bacteria</taxon>
        <taxon>Pseudomonadati</taxon>
        <taxon>Bacteroidota</taxon>
        <taxon>Bacteroidia</taxon>
        <taxon>Marinilabiliales</taxon>
        <taxon>Marinifilaceae</taxon>
        <taxon>Labilibaculum</taxon>
    </lineage>
</organism>